<evidence type="ECO:0000256" key="1">
    <source>
        <dbReference type="ARBA" id="ARBA00001917"/>
    </source>
</evidence>
<evidence type="ECO:0000256" key="3">
    <source>
        <dbReference type="ARBA" id="ARBA00038054"/>
    </source>
</evidence>
<dbReference type="GeneID" id="41321600"/>
<proteinExistence type="inferred from homology"/>
<evidence type="ECO:0000256" key="2">
    <source>
        <dbReference type="ARBA" id="ARBA00022630"/>
    </source>
</evidence>
<dbReference type="AlphaFoldDB" id="A0A3G3IGH5"/>
<dbReference type="Pfam" id="PF01613">
    <property type="entry name" value="Flavin_Reduct"/>
    <property type="match status" value="1"/>
</dbReference>
<dbReference type="InterPro" id="IPR002563">
    <property type="entry name" value="Flavin_Rdtase-like_dom"/>
</dbReference>
<evidence type="ECO:0000259" key="4">
    <source>
        <dbReference type="Pfam" id="PF01613"/>
    </source>
</evidence>
<reference evidence="5 6" key="1">
    <citation type="submission" date="2016-10" db="EMBL/GenBank/DDBJ databases">
        <title>Complete genome of the TMA-utilizing, human hosted archaeon Methanomethylophilus alvus Gen. nov, sp. nov., strain Mx-05, derived from a pure culture.</title>
        <authorList>
            <person name="Brugere J.-F."/>
            <person name="Ben Hania W."/>
            <person name="Chaudhary P.P."/>
            <person name="Gaci N."/>
            <person name="Borrel G."/>
            <person name="Cao Van Tuat L."/>
            <person name="Fardeau M.-L."/>
            <person name="Harris H.M.B."/>
            <person name="O'Toole P.W."/>
            <person name="Ollivier B."/>
        </authorList>
    </citation>
    <scope>NUCLEOTIDE SEQUENCE [LARGE SCALE GENOMIC DNA]</scope>
    <source>
        <strain evidence="5 6">Mx-05</strain>
    </source>
</reference>
<evidence type="ECO:0000313" key="6">
    <source>
        <dbReference type="Proteomes" id="UP000273278"/>
    </source>
</evidence>
<dbReference type="EMBL" id="CP017686">
    <property type="protein sequence ID" value="AYQ54966.1"/>
    <property type="molecule type" value="Genomic_DNA"/>
</dbReference>
<feature type="domain" description="Flavin reductase like" evidence="4">
    <location>
        <begin position="12"/>
        <end position="147"/>
    </location>
</feature>
<gene>
    <name evidence="5" type="ORF">BKD89_03995</name>
</gene>
<dbReference type="InterPro" id="IPR052174">
    <property type="entry name" value="Flavoredoxin"/>
</dbReference>
<name>A0A3G3IGH5_9ARCH</name>
<dbReference type="OMA" id="MALECQM"/>
<evidence type="ECO:0000313" key="5">
    <source>
        <dbReference type="EMBL" id="AYQ54966.1"/>
    </source>
</evidence>
<comment type="similarity">
    <text evidence="3">Belongs to the flavoredoxin family.</text>
</comment>
<dbReference type="GO" id="GO:0010181">
    <property type="term" value="F:FMN binding"/>
    <property type="evidence" value="ECO:0007669"/>
    <property type="project" value="InterPro"/>
</dbReference>
<dbReference type="SUPFAM" id="SSF50475">
    <property type="entry name" value="FMN-binding split barrel"/>
    <property type="match status" value="1"/>
</dbReference>
<dbReference type="Gene3D" id="2.30.110.10">
    <property type="entry name" value="Electron Transport, Fmn-binding Protein, Chain A"/>
    <property type="match status" value="1"/>
</dbReference>
<dbReference type="InterPro" id="IPR012349">
    <property type="entry name" value="Split_barrel_FMN-bd"/>
</dbReference>
<protein>
    <submittedName>
        <fullName evidence="5">Flavin oxidoreductase</fullName>
    </submittedName>
</protein>
<accession>A0A3G3IGH5</accession>
<sequence>MRKDLGAKTILYPMPVLILAAYREDGRVDAMNAAWGGIADTNQVCICLSSDHATTKSIAARKALTVSVADAAHTVEADYLGVCSGNDVPDKFEKSGLHAVRSENVDAPVIQEFPLTLECRVSSIDDISEGTVRVVADIVNVSADEGILTDGKVDISKLDPITYDTVSHGYFRIGERVGNAFSDGKRLM</sequence>
<organism evidence="5 6">
    <name type="scientific">Methanomethylophilus alvi</name>
    <dbReference type="NCBI Taxonomy" id="1291540"/>
    <lineage>
        <taxon>Archaea</taxon>
        <taxon>Methanobacteriati</taxon>
        <taxon>Thermoplasmatota</taxon>
        <taxon>Thermoplasmata</taxon>
        <taxon>Methanomassiliicoccales</taxon>
        <taxon>Methanomethylophilaceae</taxon>
        <taxon>Methanomethylophilus</taxon>
    </lineage>
</organism>
<dbReference type="PANTHER" id="PTHR43567:SF1">
    <property type="entry name" value="FLAVOREDOXIN"/>
    <property type="match status" value="1"/>
</dbReference>
<keyword evidence="2" id="KW-0285">Flavoprotein</keyword>
<dbReference type="RefSeq" id="WP_015504700.1">
    <property type="nucleotide sequence ID" value="NZ_CAYARL010000006.1"/>
</dbReference>
<comment type="cofactor">
    <cofactor evidence="1">
        <name>FMN</name>
        <dbReference type="ChEBI" id="CHEBI:58210"/>
    </cofactor>
</comment>
<dbReference type="PANTHER" id="PTHR43567">
    <property type="entry name" value="FLAVOREDOXIN-RELATED-RELATED"/>
    <property type="match status" value="1"/>
</dbReference>
<dbReference type="Proteomes" id="UP000273278">
    <property type="component" value="Chromosome"/>
</dbReference>